<evidence type="ECO:0000313" key="13">
    <source>
        <dbReference type="EMBL" id="KAK8777178.1"/>
    </source>
</evidence>
<dbReference type="GO" id="GO:0015386">
    <property type="term" value="F:potassium:proton antiporter activity"/>
    <property type="evidence" value="ECO:0007669"/>
    <property type="project" value="TreeGrafter"/>
</dbReference>
<feature type="transmembrane region" description="Helical" evidence="11">
    <location>
        <begin position="121"/>
        <end position="145"/>
    </location>
</feature>
<dbReference type="EMBL" id="JARKHS020012133">
    <property type="protein sequence ID" value="KAK8777178.1"/>
    <property type="molecule type" value="Genomic_DNA"/>
</dbReference>
<feature type="transmembrane region" description="Helical" evidence="11">
    <location>
        <begin position="310"/>
        <end position="328"/>
    </location>
</feature>
<feature type="compositionally biased region" description="Polar residues" evidence="10">
    <location>
        <begin position="1306"/>
        <end position="1324"/>
    </location>
</feature>
<dbReference type="Gene3D" id="6.10.140.1330">
    <property type="match status" value="1"/>
</dbReference>
<evidence type="ECO:0000256" key="6">
    <source>
        <dbReference type="ARBA" id="ARBA00023053"/>
    </source>
</evidence>
<comment type="subcellular location">
    <subcellularLocation>
        <location evidence="1">Cell membrane</location>
        <topology evidence="1">Multi-pass membrane protein</topology>
    </subcellularLocation>
</comment>
<feature type="compositionally biased region" description="Basic and acidic residues" evidence="10">
    <location>
        <begin position="1250"/>
        <end position="1264"/>
    </location>
</feature>
<feature type="transmembrane region" description="Helical" evidence="11">
    <location>
        <begin position="377"/>
        <end position="397"/>
    </location>
</feature>
<evidence type="ECO:0000256" key="8">
    <source>
        <dbReference type="ARBA" id="ARBA00023136"/>
    </source>
</evidence>
<name>A0AAQ4ERC9_AMBAM</name>
<dbReference type="InterPro" id="IPR018422">
    <property type="entry name" value="Cation/H_exchanger_CPA1"/>
</dbReference>
<keyword evidence="8 11" id="KW-0472">Membrane</keyword>
<feature type="transmembrane region" description="Helical" evidence="11">
    <location>
        <begin position="686"/>
        <end position="707"/>
    </location>
</feature>
<reference evidence="13 14" key="1">
    <citation type="journal article" date="2023" name="Arcadia Sci">
        <title>De novo assembly of a long-read Amblyomma americanum tick genome.</title>
        <authorList>
            <person name="Chou S."/>
            <person name="Poskanzer K.E."/>
            <person name="Rollins M."/>
            <person name="Thuy-Boun P.S."/>
        </authorList>
    </citation>
    <scope>NUCLEOTIDE SEQUENCE [LARGE SCALE GENOMIC DNA]</scope>
    <source>
        <strain evidence="13">F_SG_1</strain>
        <tissue evidence="13">Salivary glands</tissue>
    </source>
</reference>
<keyword evidence="6" id="KW-0915">Sodium</keyword>
<dbReference type="Proteomes" id="UP001321473">
    <property type="component" value="Unassembled WGS sequence"/>
</dbReference>
<feature type="region of interest" description="Disordered" evidence="10">
    <location>
        <begin position="1306"/>
        <end position="1361"/>
    </location>
</feature>
<dbReference type="SUPFAM" id="SSF81324">
    <property type="entry name" value="Voltage-gated potassium channels"/>
    <property type="match status" value="1"/>
</dbReference>
<dbReference type="GO" id="GO:0015385">
    <property type="term" value="F:sodium:proton antiporter activity"/>
    <property type="evidence" value="ECO:0007669"/>
    <property type="project" value="InterPro"/>
</dbReference>
<dbReference type="Gene3D" id="2.60.120.10">
    <property type="entry name" value="Jelly Rolls"/>
    <property type="match status" value="1"/>
</dbReference>
<dbReference type="GO" id="GO:0005886">
    <property type="term" value="C:plasma membrane"/>
    <property type="evidence" value="ECO:0007669"/>
    <property type="project" value="UniProtKB-SubCell"/>
</dbReference>
<evidence type="ECO:0000256" key="2">
    <source>
        <dbReference type="ARBA" id="ARBA00022448"/>
    </source>
</evidence>
<dbReference type="InterPro" id="IPR027359">
    <property type="entry name" value="Volt_channel_dom_sf"/>
</dbReference>
<feature type="transmembrane region" description="Helical" evidence="11">
    <location>
        <begin position="412"/>
        <end position="435"/>
    </location>
</feature>
<dbReference type="Gene3D" id="1.20.120.350">
    <property type="entry name" value="Voltage-gated potassium channels. Chain C"/>
    <property type="match status" value="1"/>
</dbReference>
<dbReference type="InterPro" id="IPR000595">
    <property type="entry name" value="cNMP-bd_dom"/>
</dbReference>
<feature type="transmembrane region" description="Helical" evidence="11">
    <location>
        <begin position="28"/>
        <end position="49"/>
    </location>
</feature>
<feature type="transmembrane region" description="Helical" evidence="11">
    <location>
        <begin position="92"/>
        <end position="109"/>
    </location>
</feature>
<keyword evidence="3" id="KW-1003">Cell membrane</keyword>
<feature type="transmembrane region" description="Helical" evidence="11">
    <location>
        <begin position="340"/>
        <end position="365"/>
    </location>
</feature>
<feature type="transmembrane region" description="Helical" evidence="11">
    <location>
        <begin position="151"/>
        <end position="173"/>
    </location>
</feature>
<keyword evidence="9" id="KW-0739">Sodium transport</keyword>
<accession>A0AAQ4ERC9</accession>
<keyword evidence="4 11" id="KW-0812">Transmembrane</keyword>
<dbReference type="PANTHER" id="PTHR10110">
    <property type="entry name" value="SODIUM/HYDROGEN EXCHANGER"/>
    <property type="match status" value="1"/>
</dbReference>
<dbReference type="GO" id="GO:0098719">
    <property type="term" value="P:sodium ion import across plasma membrane"/>
    <property type="evidence" value="ECO:0007669"/>
    <property type="project" value="TreeGrafter"/>
</dbReference>
<evidence type="ECO:0000256" key="3">
    <source>
        <dbReference type="ARBA" id="ARBA00022475"/>
    </source>
</evidence>
<dbReference type="PROSITE" id="PS50042">
    <property type="entry name" value="CNMP_BINDING_3"/>
    <property type="match status" value="1"/>
</dbReference>
<protein>
    <recommendedName>
        <fullName evidence="12">Cyclic nucleotide-binding domain-containing protein</fullName>
    </recommendedName>
</protein>
<sequence length="1361" mass="153295">MTEHMVENETAAGTEPLMEGEEEEYFKAAAPILFLFVSFILGTLVRFLLKRLNIQLPYTVVLFVFGALMGLLSREYESLQIYTYLARIDPKLLLHMFLPILIFESAFALDAHTFMRCFTQCILMAVPGLLICAGLTAFLSVNLFVSYQWGWHSAFLFGSILSATDPVAVVALLRDVGTSKILTTIIDGEALLNDGSAIVIYEVLVELAVPGRSMTAAEVAWMFCRIAFGGPLLGFVMGKLSVWSLAKVFNDSVIEITITLSAAYITYYLAETVCQVSGVLAVVALGVVISANKVSISPEVEEFVHSFWEMLAYLANTLIFIIVGIVITERSVSFIEKNDLFLILITYIAITVFRLLMIGMLSPILTRLGYGLKWQDAIIMTWGGLRGAVGLALALSVAESRYIDRSNIGNKILIQVSGIVILTLLVNATTTNFLLRILGMNALSAWKQSNMVNAVRHLREVQKRSLQVHREDVFLTDADWKYVEQYTAIGNPYNPKDSGHDGEDQSTACNSALPAYMFRKLSHVSLCPDCSEHHLCQPSQQEKDEMLNEARVRMISAQKVHYWRQFESGLLLRDSASVLVSAADAVADKPDQFITVDELRKNWEVNRVYKWLQDHFVDPVTEKQAYTETRWREKMPAEAWRRPFFVATQHATFNFVLILVLATDVACSVAELVLRLGSCGQCFATWVLRWTNLAFVTFYFFELVFKLLGRGLRAHFKSYWNVVDFVVLWASIASAAIEMEMELAGSWYSPYIVVIRFCRVVRLLHFHRLLRVFLPVGTKVADVVTNRVNEQLTAGYDIGRGFMMGQYEVSKFLDHMVDYQPIADKLRKICGDSRLEIVRELATLQDKYPKVAVAVKTRRAVRHVLNTTRDELIELKEAGMLDDSVFHSLMETIEEKMMRLHSAPTSIVPAPPTELLKNVNWIKGNEELFNHFKERATLQTFPSGWSLGKEGEEPSGIYIIVCGVVKIEGTVTEKDGGSLPNTDSYHWFMSDGHLQDLLTVGAVLGELGVLTRKPRQTRATCETDVRAFHLSQTVMLEAMARFTRLPSLEYRLWRSCALKVARSMLSLEPKYENWSQNKLMMHLDNAFLPDLSAVNSYLVRPSMTDVILVQGVATDVNNSDEFLGPVCIPSTVYSITLRKNVYNDRTVLVIVGDENFTPDASLDWSGTGQHRRASVMNNFGLCLLHDVRRRQSIMPDDDETRGRSWSDNFRRRFMSNADPSQLAAGKRRLSMFSAGDKLGLDNPSFVTDNHQNEDKPKSWTDKFRVRFGPTEQTTGNPNAGNAHDRNNRRMSMFCRMERIDSYGNVNDLQENLGSKTPETQSRASTKSKDSNASKESSAGKDSNPSNGSTRKSVPEIVFSHF</sequence>
<evidence type="ECO:0000259" key="12">
    <source>
        <dbReference type="PROSITE" id="PS50042"/>
    </source>
</evidence>
<evidence type="ECO:0000313" key="14">
    <source>
        <dbReference type="Proteomes" id="UP001321473"/>
    </source>
</evidence>
<dbReference type="GO" id="GO:0005216">
    <property type="term" value="F:monoatomic ion channel activity"/>
    <property type="evidence" value="ECO:0007669"/>
    <property type="project" value="InterPro"/>
</dbReference>
<gene>
    <name evidence="13" type="ORF">V5799_029477</name>
</gene>
<evidence type="ECO:0000256" key="10">
    <source>
        <dbReference type="SAM" id="MobiDB-lite"/>
    </source>
</evidence>
<feature type="transmembrane region" description="Helical" evidence="11">
    <location>
        <begin position="651"/>
        <end position="674"/>
    </location>
</feature>
<feature type="transmembrane region" description="Helical" evidence="11">
    <location>
        <begin position="222"/>
        <end position="245"/>
    </location>
</feature>
<comment type="caution">
    <text evidence="13">The sequence shown here is derived from an EMBL/GenBank/DDBJ whole genome shotgun (WGS) entry which is preliminary data.</text>
</comment>
<evidence type="ECO:0000256" key="9">
    <source>
        <dbReference type="ARBA" id="ARBA00023201"/>
    </source>
</evidence>
<dbReference type="InterPro" id="IPR006153">
    <property type="entry name" value="Cation/H_exchanger_TM"/>
</dbReference>
<proteinExistence type="predicted"/>
<evidence type="ECO:0000256" key="11">
    <source>
        <dbReference type="SAM" id="Phobius"/>
    </source>
</evidence>
<feature type="domain" description="Cyclic nucleotide-binding" evidence="12">
    <location>
        <begin position="941"/>
        <end position="1039"/>
    </location>
</feature>
<keyword evidence="7" id="KW-0406">Ion transport</keyword>
<dbReference type="SUPFAM" id="SSF51206">
    <property type="entry name" value="cAMP-binding domain-like"/>
    <property type="match status" value="1"/>
</dbReference>
<keyword evidence="2" id="KW-0813">Transport</keyword>
<keyword evidence="14" id="KW-1185">Reference proteome</keyword>
<dbReference type="GO" id="GO:0051453">
    <property type="term" value="P:regulation of intracellular pH"/>
    <property type="evidence" value="ECO:0007669"/>
    <property type="project" value="TreeGrafter"/>
</dbReference>
<evidence type="ECO:0000256" key="7">
    <source>
        <dbReference type="ARBA" id="ARBA00023065"/>
    </source>
</evidence>
<dbReference type="InterPro" id="IPR018490">
    <property type="entry name" value="cNMP-bd_dom_sf"/>
</dbReference>
<dbReference type="Pfam" id="PF00999">
    <property type="entry name" value="Na_H_Exchanger"/>
    <property type="match status" value="1"/>
</dbReference>
<dbReference type="PANTHER" id="PTHR10110:SF86">
    <property type="entry name" value="SODIUM_HYDROGEN EXCHANGER 7"/>
    <property type="match status" value="1"/>
</dbReference>
<evidence type="ECO:0000256" key="4">
    <source>
        <dbReference type="ARBA" id="ARBA00022692"/>
    </source>
</evidence>
<dbReference type="CDD" id="cd00038">
    <property type="entry name" value="CAP_ED"/>
    <property type="match status" value="1"/>
</dbReference>
<feature type="region of interest" description="Disordered" evidence="10">
    <location>
        <begin position="1240"/>
        <end position="1287"/>
    </location>
</feature>
<feature type="compositionally biased region" description="Polar residues" evidence="10">
    <location>
        <begin position="1333"/>
        <end position="1351"/>
    </location>
</feature>
<dbReference type="InterPro" id="IPR014710">
    <property type="entry name" value="RmlC-like_jellyroll"/>
</dbReference>
<feature type="transmembrane region" description="Helical" evidence="11">
    <location>
        <begin position="56"/>
        <end position="72"/>
    </location>
</feature>
<evidence type="ECO:0000256" key="1">
    <source>
        <dbReference type="ARBA" id="ARBA00004651"/>
    </source>
</evidence>
<feature type="compositionally biased region" description="Polar residues" evidence="10">
    <location>
        <begin position="1270"/>
        <end position="1279"/>
    </location>
</feature>
<keyword evidence="5 11" id="KW-1133">Transmembrane helix</keyword>
<feature type="transmembrane region" description="Helical" evidence="11">
    <location>
        <begin position="265"/>
        <end position="289"/>
    </location>
</feature>
<organism evidence="13 14">
    <name type="scientific">Amblyomma americanum</name>
    <name type="common">Lone star tick</name>
    <dbReference type="NCBI Taxonomy" id="6943"/>
    <lineage>
        <taxon>Eukaryota</taxon>
        <taxon>Metazoa</taxon>
        <taxon>Ecdysozoa</taxon>
        <taxon>Arthropoda</taxon>
        <taxon>Chelicerata</taxon>
        <taxon>Arachnida</taxon>
        <taxon>Acari</taxon>
        <taxon>Parasitiformes</taxon>
        <taxon>Ixodida</taxon>
        <taxon>Ixodoidea</taxon>
        <taxon>Ixodidae</taxon>
        <taxon>Amblyomminae</taxon>
        <taxon>Amblyomma</taxon>
    </lineage>
</organism>
<evidence type="ECO:0000256" key="5">
    <source>
        <dbReference type="ARBA" id="ARBA00022989"/>
    </source>
</evidence>